<evidence type="ECO:0000313" key="1">
    <source>
        <dbReference type="EMBL" id="EUA91445.1"/>
    </source>
</evidence>
<keyword evidence="2" id="KW-1185">Reference proteome</keyword>
<accession>A0ABN0R317</accession>
<gene>
    <name evidence="1" type="ORF">I551_2078</name>
</gene>
<evidence type="ECO:0000313" key="2">
    <source>
        <dbReference type="Proteomes" id="UP000020681"/>
    </source>
</evidence>
<reference evidence="1 2" key="1">
    <citation type="submission" date="2014-01" db="EMBL/GenBank/DDBJ databases">
        <authorList>
            <person name="Dobos K."/>
            <person name="Lenaerts A."/>
            <person name="Ordway D."/>
            <person name="DeGroote M.A."/>
            <person name="Parker T."/>
            <person name="Sizemore C."/>
            <person name="Tallon L.J."/>
            <person name="Sadzewicz L.K."/>
            <person name="Sengamalay N."/>
            <person name="Fraser C.M."/>
            <person name="Hine E."/>
            <person name="Shefchek K.A."/>
            <person name="Das S.P."/>
            <person name="Tettelin H."/>
        </authorList>
    </citation>
    <scope>NUCLEOTIDE SEQUENCE [LARGE SCALE GENOMIC DNA]</scope>
    <source>
        <strain evidence="1 2">Harvey</strain>
    </source>
</reference>
<comment type="caution">
    <text evidence="1">The sequence shown here is derived from an EMBL/GenBank/DDBJ whole genome shotgun (WGS) entry which is preliminary data.</text>
</comment>
<proteinExistence type="predicted"/>
<name>A0ABN0R317_MYCUL</name>
<organism evidence="1 2">
    <name type="scientific">Mycobacterium ulcerans str. Harvey</name>
    <dbReference type="NCBI Taxonomy" id="1299332"/>
    <lineage>
        <taxon>Bacteria</taxon>
        <taxon>Bacillati</taxon>
        <taxon>Actinomycetota</taxon>
        <taxon>Actinomycetes</taxon>
        <taxon>Mycobacteriales</taxon>
        <taxon>Mycobacteriaceae</taxon>
        <taxon>Mycobacterium</taxon>
        <taxon>Mycobacterium ulcerans group</taxon>
    </lineage>
</organism>
<dbReference type="EMBL" id="JAOL01000089">
    <property type="protein sequence ID" value="EUA91445.1"/>
    <property type="molecule type" value="Genomic_DNA"/>
</dbReference>
<dbReference type="Proteomes" id="UP000020681">
    <property type="component" value="Unassembled WGS sequence"/>
</dbReference>
<sequence length="39" mass="4015">MAEGARPALGLSIGATNLAAVTADSAILRKPVLTLYQPY</sequence>
<protein>
    <submittedName>
        <fullName evidence="1">Uncharacterized protein</fullName>
    </submittedName>
</protein>